<protein>
    <submittedName>
        <fullName evidence="5">Peptidylprolyl isomerase</fullName>
    </submittedName>
</protein>
<dbReference type="InterPro" id="IPR044666">
    <property type="entry name" value="Cyclophilin_A-like"/>
</dbReference>
<dbReference type="AlphaFoldDB" id="A0A147F5P4"/>
<dbReference type="GO" id="GO:0003755">
    <property type="term" value="F:peptidyl-prolyl cis-trans isomerase activity"/>
    <property type="evidence" value="ECO:0007669"/>
    <property type="project" value="InterPro"/>
</dbReference>
<dbReference type="PROSITE" id="PS51257">
    <property type="entry name" value="PROKAR_LIPOPROTEIN"/>
    <property type="match status" value="1"/>
</dbReference>
<keyword evidence="3" id="KW-0732">Signal</keyword>
<feature type="domain" description="PPIase cyclophilin-type" evidence="4">
    <location>
        <begin position="82"/>
        <end position="231"/>
    </location>
</feature>
<sequence length="232" mass="23392">MPRPGRSSLEHVRTRLISAALAASALLLLAGCAGPTPSTPPASEPSAAGACAYPTSGKPSVDVAPPSADTERPTGDVEVTLDTSAGEIPMTLTGARTPCTVESFVSLAQQQYFTNTQCHRLTTQGIFVLQCGDPTGSGRGGPGYTFADELDGGETYPAGTVAMANTGQPGTNGSQFFLVYADTELPPKYTVFGKMSPEGLAVVEKIGQAGVSGGGADGAPATPVEITAVTVG</sequence>
<accession>A0A147F5P4</accession>
<keyword evidence="5" id="KW-0413">Isomerase</keyword>
<dbReference type="SUPFAM" id="SSF50891">
    <property type="entry name" value="Cyclophilin-like"/>
    <property type="match status" value="1"/>
</dbReference>
<dbReference type="Proteomes" id="UP000072189">
    <property type="component" value="Unassembled WGS sequence"/>
</dbReference>
<dbReference type="Gene3D" id="2.40.100.10">
    <property type="entry name" value="Cyclophilin-like"/>
    <property type="match status" value="1"/>
</dbReference>
<evidence type="ECO:0000313" key="6">
    <source>
        <dbReference type="Proteomes" id="UP000072189"/>
    </source>
</evidence>
<evidence type="ECO:0000259" key="4">
    <source>
        <dbReference type="PROSITE" id="PS50072"/>
    </source>
</evidence>
<reference evidence="5 6" key="1">
    <citation type="journal article" date="2016" name="Front. Microbiol.">
        <title>Genomic Resource of Rice Seed Associated Bacteria.</title>
        <authorList>
            <person name="Midha S."/>
            <person name="Bansal K."/>
            <person name="Sharma S."/>
            <person name="Kumar N."/>
            <person name="Patil P.P."/>
            <person name="Chaudhry V."/>
            <person name="Patil P.B."/>
        </authorList>
    </citation>
    <scope>NUCLEOTIDE SEQUENCE [LARGE SCALE GENOMIC DNA]</scope>
    <source>
        <strain evidence="5 6">RSA3</strain>
    </source>
</reference>
<feature type="chain" id="PRO_5039033071" evidence="3">
    <location>
        <begin position="34"/>
        <end position="232"/>
    </location>
</feature>
<evidence type="ECO:0000256" key="1">
    <source>
        <dbReference type="ARBA" id="ARBA00002388"/>
    </source>
</evidence>
<dbReference type="InterPro" id="IPR002130">
    <property type="entry name" value="Cyclophilin-type_PPIase_dom"/>
</dbReference>
<name>A0A147F5P4_MICTE</name>
<organism evidence="5 6">
    <name type="scientific">Microbacterium testaceum</name>
    <name type="common">Aureobacterium testaceum</name>
    <name type="synonym">Brevibacterium testaceum</name>
    <dbReference type="NCBI Taxonomy" id="2033"/>
    <lineage>
        <taxon>Bacteria</taxon>
        <taxon>Bacillati</taxon>
        <taxon>Actinomycetota</taxon>
        <taxon>Actinomycetes</taxon>
        <taxon>Micrococcales</taxon>
        <taxon>Microbacteriaceae</taxon>
        <taxon>Microbacterium</taxon>
    </lineage>
</organism>
<feature type="region of interest" description="Disordered" evidence="2">
    <location>
        <begin position="36"/>
        <end position="76"/>
    </location>
</feature>
<gene>
    <name evidence="5" type="ORF">RSA3_13485</name>
</gene>
<evidence type="ECO:0000256" key="3">
    <source>
        <dbReference type="SAM" id="SignalP"/>
    </source>
</evidence>
<dbReference type="InterPro" id="IPR029000">
    <property type="entry name" value="Cyclophilin-like_dom_sf"/>
</dbReference>
<evidence type="ECO:0000313" key="5">
    <source>
        <dbReference type="EMBL" id="KTS09351.1"/>
    </source>
</evidence>
<dbReference type="Pfam" id="PF00160">
    <property type="entry name" value="Pro_isomerase"/>
    <property type="match status" value="1"/>
</dbReference>
<dbReference type="PANTHER" id="PTHR45625:SF3">
    <property type="entry name" value="PEPTIDYL-PROLYL CIS-TRANS ISOMERASE B-RELATED"/>
    <property type="match status" value="1"/>
</dbReference>
<proteinExistence type="predicted"/>
<dbReference type="PROSITE" id="PS50072">
    <property type="entry name" value="CSA_PPIASE_2"/>
    <property type="match status" value="1"/>
</dbReference>
<feature type="signal peptide" evidence="3">
    <location>
        <begin position="1"/>
        <end position="33"/>
    </location>
</feature>
<dbReference type="PATRIC" id="fig|2033.7.peg.3507"/>
<comment type="caution">
    <text evidence="5">The sequence shown here is derived from an EMBL/GenBank/DDBJ whole genome shotgun (WGS) entry which is preliminary data.</text>
</comment>
<evidence type="ECO:0000256" key="2">
    <source>
        <dbReference type="SAM" id="MobiDB-lite"/>
    </source>
</evidence>
<dbReference type="PANTHER" id="PTHR45625">
    <property type="entry name" value="PEPTIDYL-PROLYL CIS-TRANS ISOMERASE-RELATED"/>
    <property type="match status" value="1"/>
</dbReference>
<comment type="function">
    <text evidence="1">PPIases accelerate the folding of proteins. It catalyzes the cis-trans isomerization of proline imidic peptide bonds in oligopeptides.</text>
</comment>
<dbReference type="CDD" id="cd00317">
    <property type="entry name" value="cyclophilin"/>
    <property type="match status" value="1"/>
</dbReference>
<dbReference type="EMBL" id="LDRV01000089">
    <property type="protein sequence ID" value="KTS09351.1"/>
    <property type="molecule type" value="Genomic_DNA"/>
</dbReference>